<comment type="subcellular location">
    <subcellularLocation>
        <location evidence="22">Host Golgi apparatus membrane</location>
        <topology evidence="22">Single-pass type II membrane protein</topology>
    </subcellularLocation>
    <subcellularLocation>
        <location evidence="2">Host cell membrane</location>
        <topology evidence="2">Single-pass type II membrane protein</topology>
    </subcellularLocation>
    <subcellularLocation>
        <location evidence="3">Host endoplasmic reticulum membrane</location>
        <topology evidence="3">Single-pass type II membrane protein</topology>
    </subcellularLocation>
    <subcellularLocation>
        <location evidence="1">Virion membrane</location>
        <topology evidence="1">Single-pass type II membrane protein</topology>
    </subcellularLocation>
</comment>
<keyword evidence="14 28" id="KW-1133">Transmembrane helix</keyword>
<evidence type="ECO:0000256" key="14">
    <source>
        <dbReference type="ARBA" id="ARBA00022989"/>
    </source>
</evidence>
<dbReference type="EMBL" id="MN031683">
    <property type="protein sequence ID" value="QID91980.1"/>
    <property type="molecule type" value="Viral_cRNA"/>
</dbReference>
<evidence type="ECO:0000256" key="10">
    <source>
        <dbReference type="ARBA" id="ARBA00022812"/>
    </source>
</evidence>
<evidence type="ECO:0000256" key="27">
    <source>
        <dbReference type="ARBA" id="ARBA00047018"/>
    </source>
</evidence>
<dbReference type="Pfam" id="PF03579">
    <property type="entry name" value="SHP"/>
    <property type="match status" value="1"/>
</dbReference>
<name>A0A6G6CHH0_HRSV</name>
<accession>A0A6G6CHH0</accession>
<evidence type="ECO:0000256" key="21">
    <source>
        <dbReference type="ARBA" id="ARBA00023323"/>
    </source>
</evidence>
<keyword evidence="16" id="KW-0406">Ion transport</keyword>
<keyword evidence="13" id="KW-0735">Signal-anchor</keyword>
<proteinExistence type="inferred from homology"/>
<evidence type="ECO:0000256" key="12">
    <source>
        <dbReference type="ARBA" id="ARBA00022870"/>
    </source>
</evidence>
<evidence type="ECO:0000256" key="28">
    <source>
        <dbReference type="SAM" id="Phobius"/>
    </source>
</evidence>
<keyword evidence="21" id="KW-1119">Modulation of host cell apoptosis by virus</keyword>
<keyword evidence="25" id="KW-1073">Activation of host caspases by virus</keyword>
<evidence type="ECO:0000256" key="24">
    <source>
        <dbReference type="ARBA" id="ARBA00031803"/>
    </source>
</evidence>
<comment type="subunit">
    <text evidence="27">Homopentamer forming a funnel-like pore. Interacts with glycoprotein G; this interaction occurs on the surface of virion particles and infected cells. Interacts with host BCAP31 (via C-terminus); this interaction is direct.</text>
</comment>
<keyword evidence="17 28" id="KW-0472">Membrane</keyword>
<evidence type="ECO:0000256" key="20">
    <source>
        <dbReference type="ARBA" id="ARBA00023303"/>
    </source>
</evidence>
<protein>
    <recommendedName>
        <fullName evidence="4">Small hydrophobic protein</fullName>
    </recommendedName>
    <alternativeName>
        <fullName evidence="24">Small protein 1A</fullName>
    </alternativeName>
</protein>
<keyword evidence="6" id="KW-1032">Host cell membrane</keyword>
<evidence type="ECO:0000256" key="17">
    <source>
        <dbReference type="ARBA" id="ARBA00023136"/>
    </source>
</evidence>
<comment type="similarity">
    <text evidence="23">Belongs to the orthopneumovirus small hydrophobic protein family.</text>
</comment>
<keyword evidence="19" id="KW-1038">Host endoplasmic reticulum</keyword>
<keyword evidence="5" id="KW-0813">Transport</keyword>
<dbReference type="InterPro" id="IPR005327">
    <property type="entry name" value="SHP"/>
</dbReference>
<evidence type="ECO:0000256" key="5">
    <source>
        <dbReference type="ARBA" id="ARBA00022448"/>
    </source>
</evidence>
<evidence type="ECO:0000313" key="29">
    <source>
        <dbReference type="EMBL" id="QID91980.1"/>
    </source>
</evidence>
<dbReference type="GO" id="GO:0044167">
    <property type="term" value="C:host cell endoplasmic reticulum membrane"/>
    <property type="evidence" value="ECO:0007669"/>
    <property type="project" value="UniProtKB-SubCell"/>
</dbReference>
<evidence type="ECO:0000256" key="2">
    <source>
        <dbReference type="ARBA" id="ARBA00004336"/>
    </source>
</evidence>
<keyword evidence="11" id="KW-0946">Virion</keyword>
<evidence type="ECO:0000256" key="15">
    <source>
        <dbReference type="ARBA" id="ARBA00023039"/>
    </source>
</evidence>
<evidence type="ECO:0000256" key="11">
    <source>
        <dbReference type="ARBA" id="ARBA00022844"/>
    </source>
</evidence>
<evidence type="ECO:0000256" key="22">
    <source>
        <dbReference type="ARBA" id="ARBA00024014"/>
    </source>
</evidence>
<reference evidence="29" key="1">
    <citation type="journal article" date="2020" name="J. Infect. Dis.">
        <title>Summer outbreak of severe RSV-B disease, Minnesota, 2017 associated with emergence of a genetically distinct viral lineage.</title>
        <authorList>
            <person name="Thielen B.K."/>
            <person name="Bye E."/>
            <person name="Wang X."/>
            <person name="Maroushek S."/>
            <person name="Friedlander H."/>
            <person name="Bistodeau S."/>
            <person name="Christensen J."/>
            <person name="Reisdorf E."/>
            <person name="Shilts M.H."/>
            <person name="Martin K."/>
            <person name="Como-Sabetti K."/>
            <person name="Strain A.K."/>
            <person name="Ferrieri P."/>
            <person name="Lynfield R."/>
        </authorList>
    </citation>
    <scope>NUCLEOTIDE SEQUENCE</scope>
    <source>
        <strain evidence="29">2017320348_9_17</strain>
    </source>
</reference>
<sequence>MENTSITIEFSSKFWPYFTLIHMITTIISLIIIISIMIAILNKLCEYNVFHNKTFEQGQMYQIDT</sequence>
<keyword evidence="20" id="KW-0407">Ion channel</keyword>
<dbReference type="GO" id="GO:0055036">
    <property type="term" value="C:virion membrane"/>
    <property type="evidence" value="ECO:0007669"/>
    <property type="project" value="UniProtKB-SubCell"/>
</dbReference>
<evidence type="ECO:0000256" key="3">
    <source>
        <dbReference type="ARBA" id="ARBA00004641"/>
    </source>
</evidence>
<comment type="function">
    <text evidence="26">Viroporin that forms a homopentameric ion channel displaying low ion selectivity. May play a role in virus morphogenesis and pathogenicity at various stages of the viral life cycle. Accumulates at the membrane of the Golgi apparatus in infected cells and may facilitate virus release by modifying the secretory pathway. May enhance host membrane permeability and disrupt cellular ion homeostasis, which can be sensed as damage-associated molecular patterns/danger signals, triggering NLRP3 inflammasome activation and inflammatory immune response. Also inhibits host TNFA-mediated signaling pathway and may delay apoptosis, allowing time for the virus to replicate.</text>
</comment>
<evidence type="ECO:0000256" key="25">
    <source>
        <dbReference type="ARBA" id="ARBA00035732"/>
    </source>
</evidence>
<keyword evidence="15" id="KW-1182">Viral ion channel</keyword>
<keyword evidence="8" id="KW-0945">Host-virus interaction</keyword>
<dbReference type="GO" id="GO:0052151">
    <property type="term" value="P:symbiont-mediated activation of host apoptosis"/>
    <property type="evidence" value="ECO:0007669"/>
    <property type="project" value="UniProtKB-KW"/>
</dbReference>
<feature type="transmembrane region" description="Helical" evidence="28">
    <location>
        <begin position="20"/>
        <end position="41"/>
    </location>
</feature>
<gene>
    <name evidence="29" type="primary">SH</name>
</gene>
<evidence type="ECO:0000256" key="19">
    <source>
        <dbReference type="ARBA" id="ARBA00023184"/>
    </source>
</evidence>
<evidence type="ECO:0000256" key="23">
    <source>
        <dbReference type="ARBA" id="ARBA00024027"/>
    </source>
</evidence>
<dbReference type="GO" id="GO:0015267">
    <property type="term" value="F:channel activity"/>
    <property type="evidence" value="ECO:0007669"/>
    <property type="project" value="UniProtKB-KW"/>
</dbReference>
<evidence type="ECO:0000256" key="18">
    <source>
        <dbReference type="ARBA" id="ARBA00023180"/>
    </source>
</evidence>
<dbReference type="GO" id="GO:0034220">
    <property type="term" value="P:monoatomic ion transmembrane transport"/>
    <property type="evidence" value="ECO:0007669"/>
    <property type="project" value="UniProtKB-KW"/>
</dbReference>
<evidence type="ECO:0000256" key="16">
    <source>
        <dbReference type="ARBA" id="ARBA00023065"/>
    </source>
</evidence>
<evidence type="ECO:0000256" key="4">
    <source>
        <dbReference type="ARBA" id="ARBA00017613"/>
    </source>
</evidence>
<evidence type="ECO:0000256" key="6">
    <source>
        <dbReference type="ARBA" id="ARBA00022511"/>
    </source>
</evidence>
<evidence type="ECO:0000256" key="1">
    <source>
        <dbReference type="ARBA" id="ARBA00004208"/>
    </source>
</evidence>
<keyword evidence="7" id="KW-0597">Phosphoprotein</keyword>
<keyword evidence="9 28" id="KW-0812">Transmembrane</keyword>
<organism evidence="29">
    <name type="scientific">Human respiratory syncytial virus B</name>
    <dbReference type="NCBI Taxonomy" id="208895"/>
    <lineage>
        <taxon>Viruses</taxon>
        <taxon>Riboviria</taxon>
        <taxon>Orthornavirae</taxon>
        <taxon>Negarnaviricota</taxon>
        <taxon>Haploviricotina</taxon>
        <taxon>Monjiviricetes</taxon>
        <taxon>Mononegavirales</taxon>
        <taxon>Pneumoviridae</taxon>
        <taxon>Orthopneumovirus</taxon>
        <taxon>Orthopneumovirus hominis</taxon>
    </lineage>
</organism>
<evidence type="ECO:0000256" key="26">
    <source>
        <dbReference type="ARBA" id="ARBA00045458"/>
    </source>
</evidence>
<evidence type="ECO:0000256" key="7">
    <source>
        <dbReference type="ARBA" id="ARBA00022553"/>
    </source>
</evidence>
<evidence type="ECO:0000256" key="9">
    <source>
        <dbReference type="ARBA" id="ARBA00022692"/>
    </source>
</evidence>
<keyword evidence="18" id="KW-0325">Glycoprotein</keyword>
<keyword evidence="12" id="KW-1043">Host membrane</keyword>
<evidence type="ECO:0000256" key="13">
    <source>
        <dbReference type="ARBA" id="ARBA00022968"/>
    </source>
</evidence>
<evidence type="ECO:0000256" key="8">
    <source>
        <dbReference type="ARBA" id="ARBA00022581"/>
    </source>
</evidence>
<keyword evidence="10" id="KW-1040">Host Golgi apparatus</keyword>
<dbReference type="GO" id="GO:0020002">
    <property type="term" value="C:host cell plasma membrane"/>
    <property type="evidence" value="ECO:0007669"/>
    <property type="project" value="UniProtKB-SubCell"/>
</dbReference>
<dbReference type="GO" id="GO:0044178">
    <property type="term" value="C:host cell Golgi membrane"/>
    <property type="evidence" value="ECO:0007669"/>
    <property type="project" value="UniProtKB-SubCell"/>
</dbReference>